<sequence>MSEMLILTLVTIAGLFLGVCFFGSLWWTIRRGLTSKRPALLFIGSLLLRTSITLTSFYFIANGDLARLLMCLLGFIIGRFIMVRLVGLPITTPLAKETGYAP</sequence>
<dbReference type="Pfam" id="PF12966">
    <property type="entry name" value="AtpR"/>
    <property type="match status" value="1"/>
</dbReference>
<gene>
    <name evidence="2" type="ORF">GALL_111950</name>
</gene>
<proteinExistence type="predicted"/>
<evidence type="ECO:0000256" key="1">
    <source>
        <dbReference type="SAM" id="Phobius"/>
    </source>
</evidence>
<keyword evidence="1" id="KW-1133">Transmembrane helix</keyword>
<keyword evidence="1" id="KW-0812">Transmembrane</keyword>
<protein>
    <submittedName>
        <fullName evidence="2">N-ATPase, AtpR subunit</fullName>
    </submittedName>
</protein>
<name>A0A1J5SRD2_9ZZZZ</name>
<dbReference type="EMBL" id="MLJW01000042">
    <property type="protein sequence ID" value="OIR06589.1"/>
    <property type="molecule type" value="Genomic_DNA"/>
</dbReference>
<feature type="transmembrane region" description="Helical" evidence="1">
    <location>
        <begin position="66"/>
        <end position="86"/>
    </location>
</feature>
<feature type="transmembrane region" description="Helical" evidence="1">
    <location>
        <begin position="6"/>
        <end position="27"/>
    </location>
</feature>
<reference evidence="2" key="1">
    <citation type="submission" date="2016-10" db="EMBL/GenBank/DDBJ databases">
        <title>Sequence of Gallionella enrichment culture.</title>
        <authorList>
            <person name="Poehlein A."/>
            <person name="Muehling M."/>
            <person name="Daniel R."/>
        </authorList>
    </citation>
    <scope>NUCLEOTIDE SEQUENCE</scope>
</reference>
<comment type="caution">
    <text evidence="2">The sequence shown here is derived from an EMBL/GenBank/DDBJ whole genome shotgun (WGS) entry which is preliminary data.</text>
</comment>
<evidence type="ECO:0000313" key="2">
    <source>
        <dbReference type="EMBL" id="OIR06589.1"/>
    </source>
</evidence>
<dbReference type="InterPro" id="IPR017581">
    <property type="entry name" value="AtpR-like"/>
</dbReference>
<accession>A0A1J5SRD2</accession>
<keyword evidence="1" id="KW-0472">Membrane</keyword>
<dbReference type="NCBIfam" id="TIGR03165">
    <property type="entry name" value="F1F0_chp_2"/>
    <property type="match status" value="1"/>
</dbReference>
<dbReference type="AlphaFoldDB" id="A0A1J5SRD2"/>
<feature type="transmembrane region" description="Helical" evidence="1">
    <location>
        <begin position="39"/>
        <end position="60"/>
    </location>
</feature>
<organism evidence="2">
    <name type="scientific">mine drainage metagenome</name>
    <dbReference type="NCBI Taxonomy" id="410659"/>
    <lineage>
        <taxon>unclassified sequences</taxon>
        <taxon>metagenomes</taxon>
        <taxon>ecological metagenomes</taxon>
    </lineage>
</organism>